<proteinExistence type="predicted"/>
<evidence type="ECO:0000313" key="2">
    <source>
        <dbReference type="Proteomes" id="UP001243375"/>
    </source>
</evidence>
<protein>
    <submittedName>
        <fullName evidence="1">Uncharacterized protein</fullName>
    </submittedName>
</protein>
<sequence length="387" mass="42170">MATAPAAPASAPDNEPTGESGAAVTKSSLKKDAKRAEKAAKLAAKLAKAPPTWAQPGQGKAATAAATAAPAATASAPAEKFINTTPKGEKKDVSGDLPKTAYNPLAVEAAWYDWWMSRGFFAPRYVPGTEKEIPNAPGKGPIYTGEIRPEGVFVIPAPPPNVTGSLHIGHALTAALQDTLTRWYRMKGYTTLHAPGFDHAGISTQSVVENRLLKLEGKSRHDLGRPAFLEKVWEWKETYQTRITEQIHRLGTSSDWNRVAFTMDEQLSTAVREAFCQMHQKGMIYRANRLVNWCVKLNTTLSNLEVDQKELSGRTMLNVAGYPPNEKFEFGAITSFAYPIAGSETGERIIVATTRPETMLGDSAVAVHPDDERYKVSLWVYVVWTSG</sequence>
<evidence type="ECO:0000313" key="1">
    <source>
        <dbReference type="EMBL" id="KAJ9120925.1"/>
    </source>
</evidence>
<gene>
    <name evidence="1" type="ORF">QFC22_002860</name>
</gene>
<dbReference type="Proteomes" id="UP001243375">
    <property type="component" value="Unassembled WGS sequence"/>
</dbReference>
<name>A0ACC2XA78_9TREE</name>
<dbReference type="EMBL" id="JASBWU010000006">
    <property type="protein sequence ID" value="KAJ9120925.1"/>
    <property type="molecule type" value="Genomic_DNA"/>
</dbReference>
<keyword evidence="2" id="KW-1185">Reference proteome</keyword>
<comment type="caution">
    <text evidence="1">The sequence shown here is derived from an EMBL/GenBank/DDBJ whole genome shotgun (WGS) entry which is preliminary data.</text>
</comment>
<organism evidence="1 2">
    <name type="scientific">Naganishia vaughanmartiniae</name>
    <dbReference type="NCBI Taxonomy" id="1424756"/>
    <lineage>
        <taxon>Eukaryota</taxon>
        <taxon>Fungi</taxon>
        <taxon>Dikarya</taxon>
        <taxon>Basidiomycota</taxon>
        <taxon>Agaricomycotina</taxon>
        <taxon>Tremellomycetes</taxon>
        <taxon>Filobasidiales</taxon>
        <taxon>Filobasidiaceae</taxon>
        <taxon>Naganishia</taxon>
    </lineage>
</organism>
<reference evidence="1" key="1">
    <citation type="submission" date="2023-04" db="EMBL/GenBank/DDBJ databases">
        <title>Draft Genome sequencing of Naganishia species isolated from polar environments using Oxford Nanopore Technology.</title>
        <authorList>
            <person name="Leo P."/>
            <person name="Venkateswaran K."/>
        </authorList>
    </citation>
    <scope>NUCLEOTIDE SEQUENCE</scope>
    <source>
        <strain evidence="1">MNA-CCFEE 5425</strain>
    </source>
</reference>
<accession>A0ACC2XA78</accession>